<dbReference type="InterPro" id="IPR007403">
    <property type="entry name" value="DUF456"/>
</dbReference>
<sequence length="173" mass="18674">MDLVLLILGFILMLVGIAGSFLPVLPGPPVSWLGLLLLYLTQAVPNDWILLVITLAIALVVVVLDYIIPAMGTKKFGGTKAGMVGTTIGLLVAIFIPILGFLGIIVWPFVGAIIGELLNNAGRKNALRAAFGSFMGFLTGTFLKFVVSVVYLGLFIHKAWEYKETLFPFFTES</sequence>
<dbReference type="Pfam" id="PF04306">
    <property type="entry name" value="DUF456"/>
    <property type="match status" value="1"/>
</dbReference>
<reference evidence="2" key="1">
    <citation type="submission" date="2023-02" db="EMBL/GenBank/DDBJ databases">
        <title>Genome of Flavobacteriaceae gen. nov. sp. strain F89.</title>
        <authorList>
            <person name="Wang Y."/>
        </authorList>
    </citation>
    <scope>NUCLEOTIDE SEQUENCE</scope>
    <source>
        <strain evidence="2">F89</strain>
    </source>
</reference>
<keyword evidence="1" id="KW-1133">Transmembrane helix</keyword>
<dbReference type="PANTHER" id="PTHR39165">
    <property type="entry name" value="IG HYPOTHETICAL 17883"/>
    <property type="match status" value="1"/>
</dbReference>
<organism evidence="2 3">
    <name type="scientific">Cerina litoralis</name>
    <dbReference type="NCBI Taxonomy" id="2874477"/>
    <lineage>
        <taxon>Bacteria</taxon>
        <taxon>Pseudomonadati</taxon>
        <taxon>Bacteroidota</taxon>
        <taxon>Flavobacteriia</taxon>
        <taxon>Flavobacteriales</taxon>
        <taxon>Flavobacteriaceae</taxon>
        <taxon>Cerina</taxon>
    </lineage>
</organism>
<proteinExistence type="predicted"/>
<feature type="transmembrane region" description="Helical" evidence="1">
    <location>
        <begin position="48"/>
        <end position="68"/>
    </location>
</feature>
<evidence type="ECO:0000256" key="1">
    <source>
        <dbReference type="SAM" id="Phobius"/>
    </source>
</evidence>
<dbReference type="Proteomes" id="UP001200642">
    <property type="component" value="Unassembled WGS sequence"/>
</dbReference>
<feature type="transmembrane region" description="Helical" evidence="1">
    <location>
        <begin position="134"/>
        <end position="156"/>
    </location>
</feature>
<keyword evidence="1" id="KW-0812">Transmembrane</keyword>
<dbReference type="PANTHER" id="PTHR39165:SF1">
    <property type="entry name" value="DUF456 DOMAIN-CONTAINING PROTEIN"/>
    <property type="match status" value="1"/>
</dbReference>
<dbReference type="RefSeq" id="WP_317903995.1">
    <property type="nucleotide sequence ID" value="NZ_JAIRBC010000051.1"/>
</dbReference>
<dbReference type="EMBL" id="JAIRBC010000051">
    <property type="protein sequence ID" value="MCG2462863.1"/>
    <property type="molecule type" value="Genomic_DNA"/>
</dbReference>
<keyword evidence="3" id="KW-1185">Reference proteome</keyword>
<feature type="transmembrane region" description="Helical" evidence="1">
    <location>
        <begin position="88"/>
        <end position="114"/>
    </location>
</feature>
<protein>
    <submittedName>
        <fullName evidence="2">DUF456 domain-containing protein</fullName>
    </submittedName>
</protein>
<comment type="caution">
    <text evidence="2">The sequence shown here is derived from an EMBL/GenBank/DDBJ whole genome shotgun (WGS) entry which is preliminary data.</text>
</comment>
<accession>A0AAE3EXS5</accession>
<keyword evidence="1" id="KW-0472">Membrane</keyword>
<gene>
    <name evidence="2" type="ORF">K8352_19020</name>
</gene>
<evidence type="ECO:0000313" key="3">
    <source>
        <dbReference type="Proteomes" id="UP001200642"/>
    </source>
</evidence>
<name>A0AAE3EXS5_9FLAO</name>
<dbReference type="AlphaFoldDB" id="A0AAE3EXS5"/>
<evidence type="ECO:0000313" key="2">
    <source>
        <dbReference type="EMBL" id="MCG2462863.1"/>
    </source>
</evidence>